<keyword evidence="3" id="KW-1185">Reference proteome</keyword>
<accession>A0ABN1JTB0</accession>
<keyword evidence="1" id="KW-0812">Transmembrane</keyword>
<keyword evidence="1" id="KW-0472">Membrane</keyword>
<evidence type="ECO:0000313" key="2">
    <source>
        <dbReference type="EMBL" id="GAA0746243.1"/>
    </source>
</evidence>
<evidence type="ECO:0008006" key="4">
    <source>
        <dbReference type="Google" id="ProtNLM"/>
    </source>
</evidence>
<reference evidence="2 3" key="1">
    <citation type="journal article" date="2019" name="Int. J. Syst. Evol. Microbiol.">
        <title>The Global Catalogue of Microorganisms (GCM) 10K type strain sequencing project: providing services to taxonomists for standard genome sequencing and annotation.</title>
        <authorList>
            <consortium name="The Broad Institute Genomics Platform"/>
            <consortium name="The Broad Institute Genome Sequencing Center for Infectious Disease"/>
            <person name="Wu L."/>
            <person name="Ma J."/>
        </authorList>
    </citation>
    <scope>NUCLEOTIDE SEQUENCE [LARGE SCALE GENOMIC DNA]</scope>
    <source>
        <strain evidence="2 3">JCM 15503</strain>
    </source>
</reference>
<dbReference type="EMBL" id="BAAAEW010000006">
    <property type="protein sequence ID" value="GAA0746243.1"/>
    <property type="molecule type" value="Genomic_DNA"/>
</dbReference>
<comment type="caution">
    <text evidence="2">The sequence shown here is derived from an EMBL/GenBank/DDBJ whole genome shotgun (WGS) entry which is preliminary data.</text>
</comment>
<name>A0ABN1JTB0_9BURK</name>
<gene>
    <name evidence="2" type="ORF">GCM10009107_13510</name>
</gene>
<evidence type="ECO:0000313" key="3">
    <source>
        <dbReference type="Proteomes" id="UP001500279"/>
    </source>
</evidence>
<proteinExistence type="predicted"/>
<dbReference type="Proteomes" id="UP001500279">
    <property type="component" value="Unassembled WGS sequence"/>
</dbReference>
<dbReference type="RefSeq" id="WP_141286827.1">
    <property type="nucleotide sequence ID" value="NZ_BAAAEW010000006.1"/>
</dbReference>
<protein>
    <recommendedName>
        <fullName evidence="4">DUF2062 domain-containing protein</fullName>
    </recommendedName>
</protein>
<feature type="transmembrane region" description="Helical" evidence="1">
    <location>
        <begin position="6"/>
        <end position="29"/>
    </location>
</feature>
<evidence type="ECO:0000256" key="1">
    <source>
        <dbReference type="SAM" id="Phobius"/>
    </source>
</evidence>
<feature type="transmembrane region" description="Helical" evidence="1">
    <location>
        <begin position="60"/>
        <end position="85"/>
    </location>
</feature>
<organism evidence="2 3">
    <name type="scientific">Ideonella azotifigens</name>
    <dbReference type="NCBI Taxonomy" id="513160"/>
    <lineage>
        <taxon>Bacteria</taxon>
        <taxon>Pseudomonadati</taxon>
        <taxon>Pseudomonadota</taxon>
        <taxon>Betaproteobacteria</taxon>
        <taxon>Burkholderiales</taxon>
        <taxon>Sphaerotilaceae</taxon>
        <taxon>Ideonella</taxon>
    </lineage>
</organism>
<sequence>MVSAAASILAEVIGPLVSFVFEACAHLLLGSVRPWRYVLSPEFRADFDTRFANVHPIFKWWNLLGGGLLLFASLAVVTGLLWFFFQGQSEVEPAGHSWQAVKKAEQVVIDKLKNRQATQP</sequence>
<keyword evidence="1" id="KW-1133">Transmembrane helix</keyword>